<protein>
    <submittedName>
        <fullName evidence="1">Uncharacterized protein</fullName>
    </submittedName>
</protein>
<evidence type="ECO:0000313" key="1">
    <source>
        <dbReference type="EMBL" id="ABD41702.1"/>
    </source>
</evidence>
<organism evidence="1 2">
    <name type="scientific">Methanospirillum hungatei JF-1 (strain ATCC 27890 / DSM 864 / NBRC 100397 / JF-1)</name>
    <dbReference type="NCBI Taxonomy" id="323259"/>
    <lineage>
        <taxon>Archaea</taxon>
        <taxon>Methanobacteriati</taxon>
        <taxon>Methanobacteriota</taxon>
        <taxon>Stenosarchaea group</taxon>
        <taxon>Methanomicrobia</taxon>
        <taxon>Methanomicrobiales</taxon>
        <taxon>Methanospirillaceae</taxon>
        <taxon>Methanospirillum</taxon>
    </lineage>
</organism>
<evidence type="ECO:0000313" key="2">
    <source>
        <dbReference type="Proteomes" id="UP000001941"/>
    </source>
</evidence>
<keyword evidence="2" id="KW-1185">Reference proteome</keyword>
<accession>Q2FRL6</accession>
<reference evidence="2" key="1">
    <citation type="journal article" date="2016" name="Stand. Genomic Sci.">
        <title>Complete genome sequence of Methanospirillum hungatei type strain JF1.</title>
        <authorList>
            <person name="Gunsalus R.P."/>
            <person name="Cook L.E."/>
            <person name="Crable B."/>
            <person name="Rohlin L."/>
            <person name="McDonald E."/>
            <person name="Mouttaki H."/>
            <person name="Sieber J.R."/>
            <person name="Poweleit N."/>
            <person name="Zhou H."/>
            <person name="Lapidus A.L."/>
            <person name="Daligault H.E."/>
            <person name="Land M."/>
            <person name="Gilna P."/>
            <person name="Ivanova N."/>
            <person name="Kyrpides N."/>
            <person name="Culley D.E."/>
            <person name="McInerney M.J."/>
        </authorList>
    </citation>
    <scope>NUCLEOTIDE SEQUENCE [LARGE SCALE GENOMIC DNA]</scope>
    <source>
        <strain evidence="2">ATCC 27890 / DSM 864 / NBRC 100397 / JF-1</strain>
    </source>
</reference>
<dbReference type="KEGG" id="mhu:Mhun_1992"/>
<dbReference type="Proteomes" id="UP000001941">
    <property type="component" value="Chromosome"/>
</dbReference>
<sequence length="90" mass="10476">MSRHEIEKFTPFDRLSDEELRNAMIMHIRMGYILKFPGKSKDAEDVARGIVGKLTLEQMKEIHPHTFFTNKNGSERPKNPYDLAMELIQG</sequence>
<dbReference type="GeneID" id="3924306"/>
<dbReference type="STRING" id="323259.Mhun_1992"/>
<gene>
    <name evidence="1" type="ordered locus">Mhun_1992</name>
</gene>
<dbReference type="InParanoid" id="Q2FRL6"/>
<dbReference type="AlphaFoldDB" id="Q2FRL6"/>
<proteinExistence type="predicted"/>
<name>Q2FRL6_METHJ</name>
<dbReference type="EMBL" id="CP000254">
    <property type="protein sequence ID" value="ABD41702.1"/>
    <property type="molecule type" value="Genomic_DNA"/>
</dbReference>
<dbReference type="OrthoDB" id="116665at2157"/>
<dbReference type="EnsemblBacteria" id="ABD41702">
    <property type="protein sequence ID" value="ABD41702"/>
    <property type="gene ID" value="Mhun_1992"/>
</dbReference>
<dbReference type="HOGENOM" id="CLU_2433874_0_0_2"/>
<dbReference type="RefSeq" id="WP_011448964.1">
    <property type="nucleotide sequence ID" value="NC_007796.1"/>
</dbReference>